<evidence type="ECO:0000256" key="3">
    <source>
        <dbReference type="ARBA" id="ARBA00023155"/>
    </source>
</evidence>
<dbReference type="Pfam" id="PF03791">
    <property type="entry name" value="KNOX2"/>
    <property type="match status" value="1"/>
</dbReference>
<sequence length="350" mass="39517">MMEDLYGLAGSSSTPSAGFSSDLYYSSSMAAMPFSTNQTVPDHQLDYYCNYRSRSASFEPLAAALGEQRIPGTMRPDQMFSGSSSGVSDAASVVAAGIQRGGGGERGWGEEVSCQMNEMIASHPLYPKLLQAYIDCQKVGAPPEIASVLDEIRPQSDHLISRRPTDSTCMATADPDLDLFMESYCDILFKYKSDLTRPFDEAITFLNKMETQLNALANNTNDAAGSSDEEDWSGGEIEAQDSPRTNEDHELKDKLLRRYSGYISTLKREFTKKKKNGKLPREARQILFDWWNLHYKWPYPTEADKISLAQVTRLDQKQINNWFINQRKRHWKPSENMQYAVMDSLYGHQD</sequence>
<dbReference type="Pfam" id="PF03789">
    <property type="entry name" value="ELK"/>
    <property type="match status" value="1"/>
</dbReference>
<dbReference type="InterPro" id="IPR001356">
    <property type="entry name" value="HD"/>
</dbReference>
<organism evidence="10 11">
    <name type="scientific">Malus baccata</name>
    <name type="common">Siberian crab apple</name>
    <name type="synonym">Pyrus baccata</name>
    <dbReference type="NCBI Taxonomy" id="106549"/>
    <lineage>
        <taxon>Eukaryota</taxon>
        <taxon>Viridiplantae</taxon>
        <taxon>Streptophyta</taxon>
        <taxon>Embryophyta</taxon>
        <taxon>Tracheophyta</taxon>
        <taxon>Spermatophyta</taxon>
        <taxon>Magnoliopsida</taxon>
        <taxon>eudicotyledons</taxon>
        <taxon>Gunneridae</taxon>
        <taxon>Pentapetalae</taxon>
        <taxon>rosids</taxon>
        <taxon>fabids</taxon>
        <taxon>Rosales</taxon>
        <taxon>Rosaceae</taxon>
        <taxon>Amygdaloideae</taxon>
        <taxon>Maleae</taxon>
        <taxon>Malus</taxon>
    </lineage>
</organism>
<evidence type="ECO:0000259" key="9">
    <source>
        <dbReference type="PROSITE" id="PS51213"/>
    </source>
</evidence>
<evidence type="ECO:0000313" key="11">
    <source>
        <dbReference type="Proteomes" id="UP000315295"/>
    </source>
</evidence>
<dbReference type="SUPFAM" id="SSF46689">
    <property type="entry name" value="Homeodomain-like"/>
    <property type="match status" value="1"/>
</dbReference>
<evidence type="ECO:0000256" key="6">
    <source>
        <dbReference type="PROSITE-ProRule" id="PRU00559"/>
    </source>
</evidence>
<evidence type="ECO:0008006" key="12">
    <source>
        <dbReference type="Google" id="ProtNLM"/>
    </source>
</evidence>
<keyword evidence="3 5" id="KW-0371">Homeobox</keyword>
<comment type="subcellular location">
    <subcellularLocation>
        <location evidence="1 5">Nucleus</location>
    </subcellularLocation>
</comment>
<gene>
    <name evidence="10" type="ORF">C1H46_041783</name>
</gene>
<dbReference type="STRING" id="106549.A0A540KEN0"/>
<dbReference type="GO" id="GO:0000981">
    <property type="term" value="F:DNA-binding transcription factor activity, RNA polymerase II-specific"/>
    <property type="evidence" value="ECO:0007669"/>
    <property type="project" value="InterPro"/>
</dbReference>
<evidence type="ECO:0000256" key="2">
    <source>
        <dbReference type="ARBA" id="ARBA00023125"/>
    </source>
</evidence>
<evidence type="ECO:0000256" key="7">
    <source>
        <dbReference type="SAM" id="MobiDB-lite"/>
    </source>
</evidence>
<dbReference type="GO" id="GO:0003677">
    <property type="term" value="F:DNA binding"/>
    <property type="evidence" value="ECO:0007669"/>
    <property type="project" value="UniProtKB-UniRule"/>
</dbReference>
<evidence type="ECO:0000259" key="8">
    <source>
        <dbReference type="PROSITE" id="PS50071"/>
    </source>
</evidence>
<dbReference type="Pfam" id="PF03790">
    <property type="entry name" value="KNOX1"/>
    <property type="match status" value="1"/>
</dbReference>
<dbReference type="PROSITE" id="PS00027">
    <property type="entry name" value="HOMEOBOX_1"/>
    <property type="match status" value="1"/>
</dbReference>
<evidence type="ECO:0000256" key="5">
    <source>
        <dbReference type="PROSITE-ProRule" id="PRU00108"/>
    </source>
</evidence>
<dbReference type="PANTHER" id="PTHR11850">
    <property type="entry name" value="HOMEOBOX PROTEIN TRANSCRIPTION FACTORS"/>
    <property type="match status" value="1"/>
</dbReference>
<dbReference type="SMART" id="SM01188">
    <property type="entry name" value="ELK"/>
    <property type="match status" value="1"/>
</dbReference>
<evidence type="ECO:0000313" key="10">
    <source>
        <dbReference type="EMBL" id="TQD72681.1"/>
    </source>
</evidence>
<dbReference type="Gene3D" id="1.10.10.60">
    <property type="entry name" value="Homeodomain-like"/>
    <property type="match status" value="1"/>
</dbReference>
<dbReference type="SMART" id="SM00389">
    <property type="entry name" value="HOX"/>
    <property type="match status" value="1"/>
</dbReference>
<dbReference type="InterPro" id="IPR005540">
    <property type="entry name" value="KNOX1"/>
</dbReference>
<dbReference type="SMART" id="SM01255">
    <property type="entry name" value="KNOX1"/>
    <property type="match status" value="1"/>
</dbReference>
<dbReference type="EMBL" id="VIEB01001376">
    <property type="protein sequence ID" value="TQD72681.1"/>
    <property type="molecule type" value="Genomic_DNA"/>
</dbReference>
<comment type="similarity">
    <text evidence="6">Belongs to the TALE/KNOX homeobox family.</text>
</comment>
<feature type="region of interest" description="Disordered" evidence="7">
    <location>
        <begin position="219"/>
        <end position="248"/>
    </location>
</feature>
<accession>A0A540KEN0</accession>
<dbReference type="AlphaFoldDB" id="A0A540KEN0"/>
<proteinExistence type="inferred from homology"/>
<feature type="domain" description="Homeobox" evidence="8">
    <location>
        <begin position="270"/>
        <end position="333"/>
    </location>
</feature>
<dbReference type="Pfam" id="PF05920">
    <property type="entry name" value="Homeobox_KN"/>
    <property type="match status" value="1"/>
</dbReference>
<dbReference type="InterPro" id="IPR005539">
    <property type="entry name" value="ELK_dom"/>
</dbReference>
<evidence type="ECO:0000256" key="4">
    <source>
        <dbReference type="ARBA" id="ARBA00023242"/>
    </source>
</evidence>
<evidence type="ECO:0000256" key="1">
    <source>
        <dbReference type="ARBA" id="ARBA00004123"/>
    </source>
</evidence>
<dbReference type="PROSITE" id="PS50071">
    <property type="entry name" value="HOMEOBOX_2"/>
    <property type="match status" value="1"/>
</dbReference>
<dbReference type="PROSITE" id="PS51213">
    <property type="entry name" value="ELK"/>
    <property type="match status" value="1"/>
</dbReference>
<name>A0A540KEN0_MALBA</name>
<dbReference type="CDD" id="cd00086">
    <property type="entry name" value="homeodomain"/>
    <property type="match status" value="1"/>
</dbReference>
<protein>
    <recommendedName>
        <fullName evidence="12">Homeobox domain-containing protein</fullName>
    </recommendedName>
</protein>
<reference evidence="10 11" key="1">
    <citation type="journal article" date="2019" name="G3 (Bethesda)">
        <title>Sequencing of a Wild Apple (Malus baccata) Genome Unravels the Differences Between Cultivated and Wild Apple Species Regarding Disease Resistance and Cold Tolerance.</title>
        <authorList>
            <person name="Chen X."/>
        </authorList>
    </citation>
    <scope>NUCLEOTIDE SEQUENCE [LARGE SCALE GENOMIC DNA]</scope>
    <source>
        <strain evidence="11">cv. Shandingzi</strain>
        <tissue evidence="10">Leaves</tissue>
    </source>
</reference>
<dbReference type="InterPro" id="IPR017970">
    <property type="entry name" value="Homeobox_CS"/>
</dbReference>
<dbReference type="InterPro" id="IPR050224">
    <property type="entry name" value="TALE_homeobox"/>
</dbReference>
<keyword evidence="11" id="KW-1185">Reference proteome</keyword>
<keyword evidence="2 5" id="KW-0238">DNA-binding</keyword>
<keyword evidence="4 5" id="KW-0539">Nucleus</keyword>
<dbReference type="InterPro" id="IPR005541">
    <property type="entry name" value="KNOX2"/>
</dbReference>
<dbReference type="InterPro" id="IPR009057">
    <property type="entry name" value="Homeodomain-like_sf"/>
</dbReference>
<dbReference type="SMART" id="SM01256">
    <property type="entry name" value="KNOX2"/>
    <property type="match status" value="1"/>
</dbReference>
<dbReference type="GO" id="GO:0005634">
    <property type="term" value="C:nucleus"/>
    <property type="evidence" value="ECO:0007669"/>
    <property type="project" value="UniProtKB-SubCell"/>
</dbReference>
<feature type="DNA-binding region" description="Homeobox; TALE-type" evidence="5">
    <location>
        <begin position="271"/>
        <end position="334"/>
    </location>
</feature>
<dbReference type="InterPro" id="IPR008422">
    <property type="entry name" value="KN_HD"/>
</dbReference>
<dbReference type="Proteomes" id="UP000315295">
    <property type="component" value="Unassembled WGS sequence"/>
</dbReference>
<comment type="caution">
    <text evidence="10">The sequence shown here is derived from an EMBL/GenBank/DDBJ whole genome shotgun (WGS) entry which is preliminary data.</text>
</comment>
<feature type="domain" description="ELK" evidence="9">
    <location>
        <begin position="250"/>
        <end position="270"/>
    </location>
</feature>